<keyword evidence="6" id="KW-1185">Reference proteome</keyword>
<comment type="caution">
    <text evidence="5">The sequence shown here is derived from an EMBL/GenBank/DDBJ whole genome shotgun (WGS) entry which is preliminary data.</text>
</comment>
<gene>
    <name evidence="5" type="ORF">VMCG_04709</name>
</gene>
<feature type="compositionally biased region" description="Low complexity" evidence="1">
    <location>
        <begin position="401"/>
        <end position="417"/>
    </location>
</feature>
<evidence type="ECO:0000259" key="4">
    <source>
        <dbReference type="Pfam" id="PF13460"/>
    </source>
</evidence>
<feature type="region of interest" description="Disordered" evidence="1">
    <location>
        <begin position="208"/>
        <end position="234"/>
    </location>
</feature>
<feature type="compositionally biased region" description="Low complexity" evidence="1">
    <location>
        <begin position="297"/>
        <end position="311"/>
    </location>
</feature>
<dbReference type="InterPro" id="IPR016040">
    <property type="entry name" value="NAD(P)-bd_dom"/>
</dbReference>
<evidence type="ECO:0000256" key="3">
    <source>
        <dbReference type="SAM" id="SignalP"/>
    </source>
</evidence>
<dbReference type="AlphaFoldDB" id="A0A423WSB5"/>
<keyword evidence="2" id="KW-0472">Membrane</keyword>
<dbReference type="GO" id="GO:0004029">
    <property type="term" value="F:aldehyde dehydrogenase (NAD+) activity"/>
    <property type="evidence" value="ECO:0007669"/>
    <property type="project" value="TreeGrafter"/>
</dbReference>
<feature type="compositionally biased region" description="Polar residues" evidence="1">
    <location>
        <begin position="368"/>
        <end position="394"/>
    </location>
</feature>
<dbReference type="SUPFAM" id="SSF51735">
    <property type="entry name" value="NAD(P)-binding Rossmann-fold domains"/>
    <property type="match status" value="1"/>
</dbReference>
<feature type="region of interest" description="Disordered" evidence="1">
    <location>
        <begin position="268"/>
        <end position="418"/>
    </location>
</feature>
<keyword evidence="2" id="KW-1133">Transmembrane helix</keyword>
<dbReference type="Gene3D" id="3.40.50.720">
    <property type="entry name" value="NAD(P)-binding Rossmann-like Domain"/>
    <property type="match status" value="1"/>
</dbReference>
<evidence type="ECO:0000313" key="6">
    <source>
        <dbReference type="Proteomes" id="UP000283895"/>
    </source>
</evidence>
<feature type="compositionally biased region" description="Pro residues" evidence="1">
    <location>
        <begin position="287"/>
        <end position="296"/>
    </location>
</feature>
<feature type="transmembrane region" description="Helical" evidence="2">
    <location>
        <begin position="237"/>
        <end position="262"/>
    </location>
</feature>
<dbReference type="GO" id="GO:0005737">
    <property type="term" value="C:cytoplasm"/>
    <property type="evidence" value="ECO:0007669"/>
    <property type="project" value="TreeGrafter"/>
</dbReference>
<feature type="compositionally biased region" description="Polar residues" evidence="1">
    <location>
        <begin position="324"/>
        <end position="342"/>
    </location>
</feature>
<dbReference type="EMBL" id="LKEA01000011">
    <property type="protein sequence ID" value="ROW06188.1"/>
    <property type="molecule type" value="Genomic_DNA"/>
</dbReference>
<dbReference type="Proteomes" id="UP000283895">
    <property type="component" value="Unassembled WGS sequence"/>
</dbReference>
<dbReference type="InterPro" id="IPR051783">
    <property type="entry name" value="NAD(P)-dependent_oxidoreduct"/>
</dbReference>
<feature type="chain" id="PRO_5019253972" description="NAD(P)-binding domain-containing protein" evidence="3">
    <location>
        <begin position="20"/>
        <end position="790"/>
    </location>
</feature>
<sequence>MKAFLGLAAIGCSIGWAEAGSFKWNANNGERRWAPAYETLGVMPLLGSSPAPTSPPNLAEARHNKRTATDNTCAYISGDPDVPLYCNVDSACVYNSINSNIGCCPDTSTSCAIWTTCLDSTDASLYTTDNGYTLWCGETQYPYCKTHLFEDDLFTGYTLYGCGVAKGTDKVDYSATSSSSAGGSSFTASGLETSLDVASTAISSAQSSSAASATSASSPTTSALTSATKSKGSSTPVGAIVGGVVGGVAAIALFALGLVFLLRRKRRASGPNDGPNAQQAPTDPSGGYPPQPPPGQPAMQQQYQPGYQPDPTTGYAAGAPVLDNRSSIQKPGYNYNATQSVYDPSMASPPGSPPPQSQSPGSALPAYQVSNTSSYAMSPQSETAYGAAQNQSTGPGVAQTHQNPGQPGYQQHQGGNYYEMSTEPADRELRDIGGTGHVGGAVLHKILEQYPNDVQVKVLVRDGDKASRLVSKYPQVQTVIGDMGNHETIEAASREADIVINTAPDITHSKAISAVLSGLKARAEAGSPRGYYIHTSGASLIWDEPEGLKDARWWDDVADIQELSAKGEAHTHAVTDRLVREAAPDVNVAIVSPGFICGMSPSIEHPTPITTPAIVTTARAFNSGFQIAQGENTLAWIHVLDLARIFMVLFDDAMATLSGRPIERPDALPVWGPEAYYFGTGEDISFSDFMKGLVPVLHENGVIENTDIRSVNVTEAARISLAGPGGEYDADAAPPPPDSWAMHISIMYGVNMRVHASRISRLGWKPEMGSVVDTFKEIVPQYLGREGKTA</sequence>
<evidence type="ECO:0000313" key="5">
    <source>
        <dbReference type="EMBL" id="ROW06188.1"/>
    </source>
</evidence>
<keyword evidence="3" id="KW-0732">Signal</keyword>
<keyword evidence="2" id="KW-0812">Transmembrane</keyword>
<evidence type="ECO:0000256" key="1">
    <source>
        <dbReference type="SAM" id="MobiDB-lite"/>
    </source>
</evidence>
<feature type="signal peptide" evidence="3">
    <location>
        <begin position="1"/>
        <end position="19"/>
    </location>
</feature>
<proteinExistence type="predicted"/>
<organism evidence="5 6">
    <name type="scientific">Cytospora schulzeri</name>
    <dbReference type="NCBI Taxonomy" id="448051"/>
    <lineage>
        <taxon>Eukaryota</taxon>
        <taxon>Fungi</taxon>
        <taxon>Dikarya</taxon>
        <taxon>Ascomycota</taxon>
        <taxon>Pezizomycotina</taxon>
        <taxon>Sordariomycetes</taxon>
        <taxon>Sordariomycetidae</taxon>
        <taxon>Diaporthales</taxon>
        <taxon>Cytosporaceae</taxon>
        <taxon>Cytospora</taxon>
    </lineage>
</organism>
<evidence type="ECO:0000256" key="2">
    <source>
        <dbReference type="SAM" id="Phobius"/>
    </source>
</evidence>
<dbReference type="Pfam" id="PF13460">
    <property type="entry name" value="NAD_binding_10"/>
    <property type="match status" value="1"/>
</dbReference>
<feature type="domain" description="NAD(P)-binding" evidence="4">
    <location>
        <begin position="433"/>
        <end position="594"/>
    </location>
</feature>
<dbReference type="PANTHER" id="PTHR48079">
    <property type="entry name" value="PROTEIN YEEZ"/>
    <property type="match status" value="1"/>
</dbReference>
<dbReference type="OrthoDB" id="2130169at2759"/>
<name>A0A423WSB5_9PEZI</name>
<dbReference type="PANTHER" id="PTHR48079:SF6">
    <property type="entry name" value="NAD(P)-BINDING DOMAIN-CONTAINING PROTEIN-RELATED"/>
    <property type="match status" value="1"/>
</dbReference>
<protein>
    <recommendedName>
        <fullName evidence="4">NAD(P)-binding domain-containing protein</fullName>
    </recommendedName>
</protein>
<accession>A0A423WSB5</accession>
<reference evidence="5 6" key="1">
    <citation type="submission" date="2015-09" db="EMBL/GenBank/DDBJ databases">
        <title>Host preference determinants of Valsa canker pathogens revealed by comparative genomics.</title>
        <authorList>
            <person name="Yin Z."/>
            <person name="Huang L."/>
        </authorList>
    </citation>
    <scope>NUCLEOTIDE SEQUENCE [LARGE SCALE GENOMIC DNA]</scope>
    <source>
        <strain evidence="5 6">03-1</strain>
    </source>
</reference>
<dbReference type="InterPro" id="IPR036291">
    <property type="entry name" value="NAD(P)-bd_dom_sf"/>
</dbReference>
<dbReference type="STRING" id="356882.A0A423WSB5"/>